<dbReference type="Pfam" id="PF01416">
    <property type="entry name" value="PseudoU_synth_1"/>
    <property type="match status" value="2"/>
</dbReference>
<evidence type="ECO:0000256" key="5">
    <source>
        <dbReference type="PIRSR" id="PIRSR001430-1"/>
    </source>
</evidence>
<comment type="subunit">
    <text evidence="4">Homodimer.</text>
</comment>
<dbReference type="InterPro" id="IPR020094">
    <property type="entry name" value="TruA/RsuA/RluB/E/F_N"/>
</dbReference>
<dbReference type="InterPro" id="IPR020103">
    <property type="entry name" value="PsdUridine_synth_cat_dom_sf"/>
</dbReference>
<sequence length="266" mass="30264">MMRYFIELSYRGTSYHGWQRQPNGMSVQEMIENALATILRQPVSIVGSGRTDTGVHAGQQFAHFDQEEPVRLSPQLVHSLNSLLPADIAIRDIFPVRADDHARYTALSRYYQYQIIRQKDPFLAGLAYVFRPALDVERMNEAADLLRNHTDFESFSKVKTDVRTFNCRIEFAYWERNRSGTAADLTFHIKADRFLRGMVRAIVGTLLMVGQGRMSVAEFDRIILARDRKQAGRAAPAEGLSLVEVAYPAEVFSNRQNPASHVRVTV</sequence>
<feature type="domain" description="Pseudouridine synthase I TruA alpha/beta" evidence="8">
    <location>
        <begin position="149"/>
        <end position="248"/>
    </location>
</feature>
<dbReference type="InterPro" id="IPR001406">
    <property type="entry name" value="PsdUridine_synth_TruA"/>
</dbReference>
<evidence type="ECO:0000256" key="3">
    <source>
        <dbReference type="ARBA" id="ARBA00023235"/>
    </source>
</evidence>
<proteinExistence type="inferred from homology"/>
<keyword evidence="3 4" id="KW-0413">Isomerase</keyword>
<name>I2GF49_9BACT</name>
<dbReference type="SUPFAM" id="SSF55120">
    <property type="entry name" value="Pseudouridine synthase"/>
    <property type="match status" value="1"/>
</dbReference>
<dbReference type="GO" id="GO:0003723">
    <property type="term" value="F:RNA binding"/>
    <property type="evidence" value="ECO:0007669"/>
    <property type="project" value="InterPro"/>
</dbReference>
<feature type="active site" description="Nucleophile" evidence="4 5">
    <location>
        <position position="52"/>
    </location>
</feature>
<comment type="caution">
    <text evidence="9">The sequence shown here is derived from an EMBL/GenBank/DDBJ whole genome shotgun (WGS) entry which is preliminary data.</text>
</comment>
<comment type="caution">
    <text evidence="4">Lacks conserved residue(s) required for the propagation of feature annotation.</text>
</comment>
<dbReference type="CDD" id="cd02570">
    <property type="entry name" value="PseudoU_synth_EcTruA"/>
    <property type="match status" value="1"/>
</dbReference>
<dbReference type="Gene3D" id="3.30.70.580">
    <property type="entry name" value="Pseudouridine synthase I, catalytic domain, N-terminal subdomain"/>
    <property type="match status" value="1"/>
</dbReference>
<keyword evidence="10" id="KW-1185">Reference proteome</keyword>
<evidence type="ECO:0000256" key="2">
    <source>
        <dbReference type="ARBA" id="ARBA00022694"/>
    </source>
</evidence>
<dbReference type="Gene3D" id="3.30.70.660">
    <property type="entry name" value="Pseudouridine synthase I, catalytic domain, C-terminal subdomain"/>
    <property type="match status" value="1"/>
</dbReference>
<dbReference type="HAMAP" id="MF_00171">
    <property type="entry name" value="TruA"/>
    <property type="match status" value="1"/>
</dbReference>
<evidence type="ECO:0000313" key="9">
    <source>
        <dbReference type="EMBL" id="CCH52524.1"/>
    </source>
</evidence>
<dbReference type="InterPro" id="IPR020095">
    <property type="entry name" value="PsdUridine_synth_TruA_C"/>
</dbReference>
<comment type="function">
    <text evidence="4">Formation of pseudouridine at positions 38, 39 and 40 in the anticodon stem and loop of transfer RNAs.</text>
</comment>
<protein>
    <recommendedName>
        <fullName evidence="4">tRNA pseudouridine synthase A</fullName>
        <ecNumber evidence="4">5.4.99.12</ecNumber>
    </recommendedName>
    <alternativeName>
        <fullName evidence="4">tRNA pseudouridine(38-40) synthase</fullName>
    </alternativeName>
    <alternativeName>
        <fullName evidence="4">tRNA pseudouridylate synthase I</fullName>
    </alternativeName>
    <alternativeName>
        <fullName evidence="4">tRNA-uridine isomerase I</fullName>
    </alternativeName>
</protein>
<dbReference type="Proteomes" id="UP000009309">
    <property type="component" value="Unassembled WGS sequence"/>
</dbReference>
<dbReference type="EMBL" id="CAIT01000005">
    <property type="protein sequence ID" value="CCH52524.1"/>
    <property type="molecule type" value="Genomic_DNA"/>
</dbReference>
<evidence type="ECO:0000259" key="8">
    <source>
        <dbReference type="Pfam" id="PF01416"/>
    </source>
</evidence>
<reference evidence="9 10" key="1">
    <citation type="journal article" date="2012" name="J. Bacteriol.">
        <title>Genome Sequence of the Filamentous Bacterium Fibrisoma limi BUZ 3T.</title>
        <authorList>
            <person name="Filippini M."/>
            <person name="Qi W."/>
            <person name="Jaenicke S."/>
            <person name="Goesmann A."/>
            <person name="Smits T.H."/>
            <person name="Bagheri H.C."/>
        </authorList>
    </citation>
    <scope>NUCLEOTIDE SEQUENCE [LARGE SCALE GENOMIC DNA]</scope>
    <source>
        <strain evidence="10">BUZ 3T</strain>
    </source>
</reference>
<dbReference type="FunFam" id="3.30.70.580:FF:000001">
    <property type="entry name" value="tRNA pseudouridine synthase A"/>
    <property type="match status" value="1"/>
</dbReference>
<gene>
    <name evidence="4 9" type="primary">truA</name>
    <name evidence="9" type="ORF">BN8_01531</name>
</gene>
<dbReference type="GO" id="GO:0160147">
    <property type="term" value="F:tRNA pseudouridine(38-40) synthase activity"/>
    <property type="evidence" value="ECO:0007669"/>
    <property type="project" value="UniProtKB-EC"/>
</dbReference>
<dbReference type="STRING" id="1185876.BN8_01531"/>
<dbReference type="PANTHER" id="PTHR11142:SF0">
    <property type="entry name" value="TRNA PSEUDOURIDINE SYNTHASE-LIKE 1"/>
    <property type="match status" value="1"/>
</dbReference>
<evidence type="ECO:0000256" key="4">
    <source>
        <dbReference type="HAMAP-Rule" id="MF_00171"/>
    </source>
</evidence>
<evidence type="ECO:0000256" key="7">
    <source>
        <dbReference type="RuleBase" id="RU003792"/>
    </source>
</evidence>
<feature type="domain" description="Pseudouridine synthase I TruA alpha/beta" evidence="8">
    <location>
        <begin position="9"/>
        <end position="104"/>
    </location>
</feature>
<comment type="catalytic activity">
    <reaction evidence="4 7">
        <text>uridine(38/39/40) in tRNA = pseudouridine(38/39/40) in tRNA</text>
        <dbReference type="Rhea" id="RHEA:22376"/>
        <dbReference type="Rhea" id="RHEA-COMP:10085"/>
        <dbReference type="Rhea" id="RHEA-COMP:10087"/>
        <dbReference type="ChEBI" id="CHEBI:65314"/>
        <dbReference type="ChEBI" id="CHEBI:65315"/>
        <dbReference type="EC" id="5.4.99.12"/>
    </reaction>
</comment>
<organism evidence="9 10">
    <name type="scientific">Fibrisoma limi BUZ 3</name>
    <dbReference type="NCBI Taxonomy" id="1185876"/>
    <lineage>
        <taxon>Bacteria</taxon>
        <taxon>Pseudomonadati</taxon>
        <taxon>Bacteroidota</taxon>
        <taxon>Cytophagia</taxon>
        <taxon>Cytophagales</taxon>
        <taxon>Spirosomataceae</taxon>
        <taxon>Fibrisoma</taxon>
    </lineage>
</organism>
<feature type="binding site" evidence="4 6">
    <location>
        <position position="111"/>
    </location>
    <ligand>
        <name>substrate</name>
    </ligand>
</feature>
<evidence type="ECO:0000313" key="10">
    <source>
        <dbReference type="Proteomes" id="UP000009309"/>
    </source>
</evidence>
<dbReference type="EC" id="5.4.99.12" evidence="4"/>
<evidence type="ECO:0000256" key="6">
    <source>
        <dbReference type="PIRSR" id="PIRSR001430-2"/>
    </source>
</evidence>
<dbReference type="NCBIfam" id="TIGR00071">
    <property type="entry name" value="hisT_truA"/>
    <property type="match status" value="1"/>
</dbReference>
<dbReference type="GO" id="GO:0031119">
    <property type="term" value="P:tRNA pseudouridine synthesis"/>
    <property type="evidence" value="ECO:0007669"/>
    <property type="project" value="UniProtKB-UniRule"/>
</dbReference>
<dbReference type="eggNOG" id="COG0101">
    <property type="taxonomic scope" value="Bacteria"/>
</dbReference>
<dbReference type="PIRSF" id="PIRSF001430">
    <property type="entry name" value="tRNA_psdUrid_synth"/>
    <property type="match status" value="1"/>
</dbReference>
<accession>I2GF49</accession>
<dbReference type="PANTHER" id="PTHR11142">
    <property type="entry name" value="PSEUDOURIDYLATE SYNTHASE"/>
    <property type="match status" value="1"/>
</dbReference>
<dbReference type="AlphaFoldDB" id="I2GF49"/>
<comment type="similarity">
    <text evidence="1 4 7">Belongs to the tRNA pseudouridine synthase TruA family.</text>
</comment>
<dbReference type="InterPro" id="IPR020097">
    <property type="entry name" value="PsdUridine_synth_TruA_a/b_dom"/>
</dbReference>
<evidence type="ECO:0000256" key="1">
    <source>
        <dbReference type="ARBA" id="ARBA00009375"/>
    </source>
</evidence>
<keyword evidence="2 4" id="KW-0819">tRNA processing</keyword>